<dbReference type="EMBL" id="CAJPIN010002747">
    <property type="protein sequence ID" value="CAG2055662.1"/>
    <property type="molecule type" value="Genomic_DNA"/>
</dbReference>
<organism evidence="1 2">
    <name type="scientific">Timema podura</name>
    <name type="common">Walking stick</name>
    <dbReference type="NCBI Taxonomy" id="61482"/>
    <lineage>
        <taxon>Eukaryota</taxon>
        <taxon>Metazoa</taxon>
        <taxon>Ecdysozoa</taxon>
        <taxon>Arthropoda</taxon>
        <taxon>Hexapoda</taxon>
        <taxon>Insecta</taxon>
        <taxon>Pterygota</taxon>
        <taxon>Neoptera</taxon>
        <taxon>Polyneoptera</taxon>
        <taxon>Phasmatodea</taxon>
        <taxon>Timematodea</taxon>
        <taxon>Timematoidea</taxon>
        <taxon>Timematidae</taxon>
        <taxon>Timema</taxon>
    </lineage>
</organism>
<evidence type="ECO:0000313" key="1">
    <source>
        <dbReference type="EMBL" id="CAG2055662.1"/>
    </source>
</evidence>
<keyword evidence="2" id="KW-1185">Reference proteome</keyword>
<proteinExistence type="predicted"/>
<comment type="caution">
    <text evidence="1">The sequence shown here is derived from an EMBL/GenBank/DDBJ whole genome shotgun (WGS) entry which is preliminary data.</text>
</comment>
<name>A0ABN7NQ33_TIMPD</name>
<accession>A0ABN7NQ33</accession>
<dbReference type="Proteomes" id="UP001153148">
    <property type="component" value="Unassembled WGS sequence"/>
</dbReference>
<reference evidence="1" key="1">
    <citation type="submission" date="2021-03" db="EMBL/GenBank/DDBJ databases">
        <authorList>
            <person name="Tran Van P."/>
        </authorList>
    </citation>
    <scope>NUCLEOTIDE SEQUENCE</scope>
</reference>
<sequence length="81" mass="9297">MWPPKERAHESPRRLHVVILHLIDQRLERITGHVLNHTSAASLGSTSWQCHQAAMVAVRPKTDRASFDARSNIAFQQQLYK</sequence>
<gene>
    <name evidence="1" type="ORF">TPAB3V08_LOCUS2662</name>
</gene>
<evidence type="ECO:0000313" key="2">
    <source>
        <dbReference type="Proteomes" id="UP001153148"/>
    </source>
</evidence>
<protein>
    <submittedName>
        <fullName evidence="1">Uncharacterized protein</fullName>
    </submittedName>
</protein>